<accession>A0A8E2E3Z7</accession>
<dbReference type="Gene3D" id="3.40.50.720">
    <property type="entry name" value="NAD(P)-binding Rossmann-like Domain"/>
    <property type="match status" value="1"/>
</dbReference>
<dbReference type="Proteomes" id="UP000250266">
    <property type="component" value="Unassembled WGS sequence"/>
</dbReference>
<dbReference type="Pfam" id="PF01370">
    <property type="entry name" value="Epimerase"/>
    <property type="match status" value="1"/>
</dbReference>
<evidence type="ECO:0000313" key="2">
    <source>
        <dbReference type="EMBL" id="OCK76960.1"/>
    </source>
</evidence>
<proteinExistence type="predicted"/>
<dbReference type="PANTHER" id="PTHR43103:SF6">
    <property type="entry name" value="PUTATIVE-RELATED"/>
    <property type="match status" value="1"/>
</dbReference>
<dbReference type="InterPro" id="IPR036291">
    <property type="entry name" value="NAD(P)-bd_dom_sf"/>
</dbReference>
<dbReference type="PANTHER" id="PTHR43103">
    <property type="entry name" value="NUCLEOSIDE-DIPHOSPHATE-SUGAR EPIMERASE"/>
    <property type="match status" value="1"/>
</dbReference>
<organism evidence="2 3">
    <name type="scientific">Lepidopterella palustris CBS 459.81</name>
    <dbReference type="NCBI Taxonomy" id="1314670"/>
    <lineage>
        <taxon>Eukaryota</taxon>
        <taxon>Fungi</taxon>
        <taxon>Dikarya</taxon>
        <taxon>Ascomycota</taxon>
        <taxon>Pezizomycotina</taxon>
        <taxon>Dothideomycetes</taxon>
        <taxon>Pleosporomycetidae</taxon>
        <taxon>Mytilinidiales</taxon>
        <taxon>Argynnaceae</taxon>
        <taxon>Lepidopterella</taxon>
    </lineage>
</organism>
<dbReference type="AlphaFoldDB" id="A0A8E2E3Z7"/>
<gene>
    <name evidence="2" type="ORF">K432DRAFT_436775</name>
</gene>
<dbReference type="EMBL" id="KV745165">
    <property type="protein sequence ID" value="OCK76960.1"/>
    <property type="molecule type" value="Genomic_DNA"/>
</dbReference>
<sequence length="258" mass="29829">MLEPKGKRRGYEIPNLALATLEHPNVFTLKTEFTDSGQIFNALTTHFNFARYGSPSVPGPPDAVIYFAASARNLLVPDSECFKRNVKKKFIITSSETIYEVCFGQGDLDYQYFPLEYFYDTNPMDTYALSKLCVERTVRGFARRFSVDIYALRIGNIIEPHGYAQGFPKDVNHPNSRKRNAWSYIDAWDLGQIYDLCVQKDGLAFQVFNATNNTIATTIPTKEFLEMEEYEAPLNNRKTKEVLGFREEHSWWNYYKPE</sequence>
<reference evidence="2 3" key="1">
    <citation type="journal article" date="2016" name="Nat. Commun.">
        <title>Ectomycorrhizal ecology is imprinted in the genome of the dominant symbiotic fungus Cenococcum geophilum.</title>
        <authorList>
            <consortium name="DOE Joint Genome Institute"/>
            <person name="Peter M."/>
            <person name="Kohler A."/>
            <person name="Ohm R.A."/>
            <person name="Kuo A."/>
            <person name="Krutzmann J."/>
            <person name="Morin E."/>
            <person name="Arend M."/>
            <person name="Barry K.W."/>
            <person name="Binder M."/>
            <person name="Choi C."/>
            <person name="Clum A."/>
            <person name="Copeland A."/>
            <person name="Grisel N."/>
            <person name="Haridas S."/>
            <person name="Kipfer T."/>
            <person name="LaButti K."/>
            <person name="Lindquist E."/>
            <person name="Lipzen A."/>
            <person name="Maire R."/>
            <person name="Meier B."/>
            <person name="Mihaltcheva S."/>
            <person name="Molinier V."/>
            <person name="Murat C."/>
            <person name="Poggeler S."/>
            <person name="Quandt C.A."/>
            <person name="Sperisen C."/>
            <person name="Tritt A."/>
            <person name="Tisserant E."/>
            <person name="Crous P.W."/>
            <person name="Henrissat B."/>
            <person name="Nehls U."/>
            <person name="Egli S."/>
            <person name="Spatafora J.W."/>
            <person name="Grigoriev I.V."/>
            <person name="Martin F.M."/>
        </authorList>
    </citation>
    <scope>NUCLEOTIDE SEQUENCE [LARGE SCALE GENOMIC DNA]</scope>
    <source>
        <strain evidence="2 3">CBS 459.81</strain>
    </source>
</reference>
<evidence type="ECO:0000313" key="3">
    <source>
        <dbReference type="Proteomes" id="UP000250266"/>
    </source>
</evidence>
<dbReference type="SUPFAM" id="SSF51735">
    <property type="entry name" value="NAD(P)-binding Rossmann-fold domains"/>
    <property type="match status" value="1"/>
</dbReference>
<dbReference type="InterPro" id="IPR001509">
    <property type="entry name" value="Epimerase_deHydtase"/>
</dbReference>
<protein>
    <submittedName>
        <fullName evidence="2">UDP-glucose 4-epimerase</fullName>
    </submittedName>
</protein>
<evidence type="ECO:0000259" key="1">
    <source>
        <dbReference type="Pfam" id="PF01370"/>
    </source>
</evidence>
<feature type="domain" description="NAD-dependent epimerase/dehydratase" evidence="1">
    <location>
        <begin position="81"/>
        <end position="166"/>
    </location>
</feature>
<name>A0A8E2E3Z7_9PEZI</name>
<keyword evidence="3" id="KW-1185">Reference proteome</keyword>
<dbReference type="OrthoDB" id="202470at2759"/>